<gene>
    <name evidence="3" type="ORF">SRIMR7_27960</name>
</gene>
<organism evidence="3 4">
    <name type="scientific">Streptomyces rimosus subsp. rimosus</name>
    <dbReference type="NCBI Taxonomy" id="132474"/>
    <lineage>
        <taxon>Bacteria</taxon>
        <taxon>Bacillati</taxon>
        <taxon>Actinomycetota</taxon>
        <taxon>Actinomycetes</taxon>
        <taxon>Kitasatosporales</taxon>
        <taxon>Streptomycetaceae</taxon>
        <taxon>Streptomyces</taxon>
    </lineage>
</organism>
<name>A0ABY3Z7J7_STRRM</name>
<accession>A0ABY3Z7J7</accession>
<evidence type="ECO:0000256" key="2">
    <source>
        <dbReference type="ARBA" id="ARBA00022801"/>
    </source>
</evidence>
<keyword evidence="4" id="KW-1185">Reference proteome</keyword>
<keyword evidence="2" id="KW-0378">Hydrolase</keyword>
<sequence length="278" mass="30397">MSHRATPRCYLMCRPTYFDVTDSETPWMDPDEPVNTAEAVSQWERLRDRLRGLGHTVEELPARPGLPDMVFSANGATVIDGRVLGARFSYRSRAPETAAHRAWFLSHGVAFHEPEHTNEGEGDYAVTASHLLAGYGFRTPLAAHAEAQEFFGRPVLSLELVDPRYYHLDTALTVLDRAADEIAYHPDAFAPASRAKLRRIFPDALHASASDAAALGLNAVSDGLHVLLPHTAHGLFPALRDRGYQPIGVNVSELTKGGGGVKCCVLELRGLDLHKNTG</sequence>
<evidence type="ECO:0000313" key="4">
    <source>
        <dbReference type="Proteomes" id="UP000829494"/>
    </source>
</evidence>
<dbReference type="EMBL" id="CP094298">
    <property type="protein sequence ID" value="UNZ05989.1"/>
    <property type="molecule type" value="Genomic_DNA"/>
</dbReference>
<dbReference type="NCBIfam" id="NF045659">
    <property type="entry name" value="DiMArgaseDdahMtb"/>
    <property type="match status" value="1"/>
</dbReference>
<dbReference type="RefSeq" id="WP_032921790.1">
    <property type="nucleotide sequence ID" value="NZ_CP043497.1"/>
</dbReference>
<dbReference type="GeneID" id="66854877"/>
<protein>
    <submittedName>
        <fullName evidence="3">Amidinotransferase</fullName>
    </submittedName>
</protein>
<reference evidence="3 4" key="1">
    <citation type="submission" date="2022-03" db="EMBL/GenBank/DDBJ databases">
        <title>Complete genome of Streptomyces rimosus ssp. rimosus R7 (=ATCC 10970).</title>
        <authorList>
            <person name="Beganovic S."/>
            <person name="Ruckert C."/>
            <person name="Busche T."/>
            <person name="Kalinowski J."/>
            <person name="Wittmann C."/>
        </authorList>
    </citation>
    <scope>NUCLEOTIDE SEQUENCE [LARGE SCALE GENOMIC DNA]</scope>
    <source>
        <strain evidence="3 4">R7</strain>
    </source>
</reference>
<dbReference type="PANTHER" id="PTHR12737">
    <property type="entry name" value="DIMETHYLARGININE DIMETHYLAMINOHYDROLASE"/>
    <property type="match status" value="1"/>
</dbReference>
<comment type="similarity">
    <text evidence="1">Belongs to the DDAH family.</text>
</comment>
<evidence type="ECO:0000313" key="3">
    <source>
        <dbReference type="EMBL" id="UNZ05989.1"/>
    </source>
</evidence>
<evidence type="ECO:0000256" key="1">
    <source>
        <dbReference type="ARBA" id="ARBA00008532"/>
    </source>
</evidence>
<proteinExistence type="inferred from homology"/>
<dbReference type="SUPFAM" id="SSF55909">
    <property type="entry name" value="Pentein"/>
    <property type="match status" value="1"/>
</dbReference>
<dbReference type="Proteomes" id="UP000829494">
    <property type="component" value="Chromosome"/>
</dbReference>
<dbReference type="Gene3D" id="3.75.10.10">
    <property type="entry name" value="L-arginine/glycine Amidinotransferase, Chain A"/>
    <property type="match status" value="1"/>
</dbReference>
<dbReference type="InterPro" id="IPR033199">
    <property type="entry name" value="DDAH-like"/>
</dbReference>
<dbReference type="PANTHER" id="PTHR12737:SF9">
    <property type="entry name" value="DIMETHYLARGININASE"/>
    <property type="match status" value="1"/>
</dbReference>